<evidence type="ECO:0000313" key="3">
    <source>
        <dbReference type="Proteomes" id="UP001155901"/>
    </source>
</evidence>
<reference evidence="2" key="2">
    <citation type="submission" date="2022-03" db="EMBL/GenBank/DDBJ databases">
        <title>Genome Encyclopedia of Bacteria and Archaea VI: Functional Genomics of Type Strains.</title>
        <authorList>
            <person name="Whitman W."/>
        </authorList>
    </citation>
    <scope>NUCLEOTIDE SEQUENCE</scope>
    <source>
        <strain evidence="2">HSC-15S17</strain>
    </source>
</reference>
<reference evidence="1" key="1">
    <citation type="submission" date="2021-07" db="EMBL/GenBank/DDBJ databases">
        <title>Characterization of violacein-producing bacteria and related species.</title>
        <authorList>
            <person name="Wilson H.S."/>
            <person name="De Leon M.E."/>
        </authorList>
    </citation>
    <scope>NUCLEOTIDE SEQUENCE</scope>
    <source>
        <strain evidence="1">HSC-15S17</strain>
    </source>
</reference>
<dbReference type="RefSeq" id="WP_217942135.1">
    <property type="nucleotide sequence ID" value="NZ_JAHTGR010000004.1"/>
</dbReference>
<dbReference type="EMBL" id="JALJZU010000006">
    <property type="protein sequence ID" value="MCP2009337.1"/>
    <property type="molecule type" value="Genomic_DNA"/>
</dbReference>
<evidence type="ECO:0000313" key="1">
    <source>
        <dbReference type="EMBL" id="MBV6321414.1"/>
    </source>
</evidence>
<dbReference type="EMBL" id="JAHTGR010000004">
    <property type="protein sequence ID" value="MBV6321414.1"/>
    <property type="molecule type" value="Genomic_DNA"/>
</dbReference>
<evidence type="ECO:0000313" key="4">
    <source>
        <dbReference type="Proteomes" id="UP001162889"/>
    </source>
</evidence>
<organism evidence="1 3">
    <name type="scientific">Duganella violaceipulchra</name>
    <dbReference type="NCBI Taxonomy" id="2849652"/>
    <lineage>
        <taxon>Bacteria</taxon>
        <taxon>Pseudomonadati</taxon>
        <taxon>Pseudomonadota</taxon>
        <taxon>Betaproteobacteria</taxon>
        <taxon>Burkholderiales</taxon>
        <taxon>Oxalobacteraceae</taxon>
        <taxon>Telluria group</taxon>
        <taxon>Duganella</taxon>
    </lineage>
</organism>
<proteinExistence type="predicted"/>
<comment type="caution">
    <text evidence="1">The sequence shown here is derived from an EMBL/GenBank/DDBJ whole genome shotgun (WGS) entry which is preliminary data.</text>
</comment>
<dbReference type="Proteomes" id="UP001162889">
    <property type="component" value="Unassembled WGS sequence"/>
</dbReference>
<keyword evidence="4" id="KW-1185">Reference proteome</keyword>
<dbReference type="AlphaFoldDB" id="A0AA41L384"/>
<name>A0AA41L384_9BURK</name>
<protein>
    <submittedName>
        <fullName evidence="1">DUF1398 domain-containing protein</fullName>
    </submittedName>
    <submittedName>
        <fullName evidence="2">Uncharacterized protein YbcV (DUF1398 family)</fullName>
    </submittedName>
</protein>
<gene>
    <name evidence="1" type="ORF">KVP70_10740</name>
    <name evidence="2" type="ORF">L1274_003066</name>
</gene>
<sequence>MEASTRDTIEQCARESHAGLTSFGALVGRLMQAGIESYHADYRRCDTTYYLPDGATHAVALPAPDAIIPQQFDAAALVQAIRSAQHGAVHYPEFMALSMAAGCVGYMVWIAGRHVSYFGHRGEVHIEHFPPA</sequence>
<dbReference type="Proteomes" id="UP001155901">
    <property type="component" value="Unassembled WGS sequence"/>
</dbReference>
<accession>A0AA41L384</accession>
<evidence type="ECO:0000313" key="2">
    <source>
        <dbReference type="EMBL" id="MCP2009337.1"/>
    </source>
</evidence>